<evidence type="ECO:0000313" key="16">
    <source>
        <dbReference type="EMBL" id="QHU29504.1"/>
    </source>
</evidence>
<evidence type="ECO:0000256" key="3">
    <source>
        <dbReference type="ARBA" id="ARBA00012275"/>
    </source>
</evidence>
<keyword evidence="6" id="KW-0547">Nucleotide-binding</keyword>
<evidence type="ECO:0000256" key="8">
    <source>
        <dbReference type="ARBA" id="ARBA00022840"/>
    </source>
</evidence>
<evidence type="ECO:0000256" key="1">
    <source>
        <dbReference type="ARBA" id="ARBA00001922"/>
    </source>
</evidence>
<proteinExistence type="inferred from homology"/>
<evidence type="ECO:0000256" key="4">
    <source>
        <dbReference type="ARBA" id="ARBA00022628"/>
    </source>
</evidence>
<evidence type="ECO:0000256" key="9">
    <source>
        <dbReference type="ARBA" id="ARBA00023000"/>
    </source>
</evidence>
<comment type="cofactor">
    <cofactor evidence="1">
        <name>adenosylcob(III)alamin</name>
        <dbReference type="ChEBI" id="CHEBI:18408"/>
    </cofactor>
</comment>
<reference evidence="16" key="1">
    <citation type="journal article" date="2020" name="Nature">
        <title>Giant virus diversity and host interactions through global metagenomics.</title>
        <authorList>
            <person name="Schulz F."/>
            <person name="Roux S."/>
            <person name="Paez-Espino D."/>
            <person name="Jungbluth S."/>
            <person name="Walsh D.A."/>
            <person name="Denef V.J."/>
            <person name="McMahon K.D."/>
            <person name="Konstantinidis K.T."/>
            <person name="Eloe-Fadrosh E.A."/>
            <person name="Kyrpides N.C."/>
            <person name="Woyke T."/>
        </authorList>
    </citation>
    <scope>NUCLEOTIDE SEQUENCE</scope>
    <source>
        <strain evidence="16">GVMAG-M-3300027804-48</strain>
    </source>
</reference>
<evidence type="ECO:0000256" key="5">
    <source>
        <dbReference type="ARBA" id="ARBA00022705"/>
    </source>
</evidence>
<dbReference type="Pfam" id="PF03477">
    <property type="entry name" value="ATP-cone"/>
    <property type="match status" value="1"/>
</dbReference>
<evidence type="ECO:0000256" key="2">
    <source>
        <dbReference type="ARBA" id="ARBA00005654"/>
    </source>
</evidence>
<keyword evidence="12" id="KW-0676">Redox-active center</keyword>
<feature type="domain" description="ATP-cone" evidence="15">
    <location>
        <begin position="2"/>
        <end position="94"/>
    </location>
</feature>
<dbReference type="InterPro" id="IPR005144">
    <property type="entry name" value="ATP-cone_dom"/>
</dbReference>
<evidence type="ECO:0000256" key="13">
    <source>
        <dbReference type="ARBA" id="ARBA00023285"/>
    </source>
</evidence>
<dbReference type="InterPro" id="IPR050862">
    <property type="entry name" value="RdRp_reductase_class-2"/>
</dbReference>
<dbReference type="GO" id="GO:0008998">
    <property type="term" value="F:ribonucleoside-triphosphate reductase (thioredoxin) activity"/>
    <property type="evidence" value="ECO:0007669"/>
    <property type="project" value="UniProtKB-EC"/>
</dbReference>
<keyword evidence="5" id="KW-0235">DNA replication</keyword>
<dbReference type="InterPro" id="IPR040763">
    <property type="entry name" value="RNR_alpha_hel"/>
</dbReference>
<dbReference type="GO" id="GO:0031419">
    <property type="term" value="F:cobalamin binding"/>
    <property type="evidence" value="ECO:0007669"/>
    <property type="project" value="UniProtKB-KW"/>
</dbReference>
<evidence type="ECO:0000256" key="14">
    <source>
        <dbReference type="ARBA" id="ARBA00048987"/>
    </source>
</evidence>
<dbReference type="PANTHER" id="PTHR43371">
    <property type="entry name" value="VITAMIN B12-DEPENDENT RIBONUCLEOTIDE REDUCTASE"/>
    <property type="match status" value="1"/>
</dbReference>
<dbReference type="InterPro" id="IPR030934">
    <property type="entry name" value="Intein_C"/>
</dbReference>
<keyword evidence="13" id="KW-0170">Cobalt</keyword>
<dbReference type="Gene3D" id="3.30.1620.10">
    <property type="entry name" value="b-12 dependent (class ii) ribonucleotide reductase, Chain A, Domain 2"/>
    <property type="match status" value="1"/>
</dbReference>
<dbReference type="CDD" id="cd00081">
    <property type="entry name" value="Hint"/>
    <property type="match status" value="1"/>
</dbReference>
<dbReference type="EC" id="1.17.4.2" evidence="3"/>
<dbReference type="SUPFAM" id="SSF51294">
    <property type="entry name" value="Hedgehog/intein (Hint) domain"/>
    <property type="match status" value="1"/>
</dbReference>
<keyword evidence="9" id="KW-0651">Protein splicing</keyword>
<evidence type="ECO:0000256" key="12">
    <source>
        <dbReference type="ARBA" id="ARBA00023284"/>
    </source>
</evidence>
<dbReference type="Pfam" id="PF21995">
    <property type="entry name" value="RNR-II_ins_dom"/>
    <property type="match status" value="1"/>
</dbReference>
<dbReference type="PROSITE" id="PS51161">
    <property type="entry name" value="ATP_CONE"/>
    <property type="match status" value="1"/>
</dbReference>
<dbReference type="GO" id="GO:0005524">
    <property type="term" value="F:ATP binding"/>
    <property type="evidence" value="ECO:0007669"/>
    <property type="project" value="UniProtKB-KW"/>
</dbReference>
<evidence type="ECO:0000256" key="11">
    <source>
        <dbReference type="ARBA" id="ARBA00023157"/>
    </source>
</evidence>
<dbReference type="InterPro" id="IPR054158">
    <property type="entry name" value="RNR-II_ins_dom"/>
</dbReference>
<dbReference type="Gene3D" id="2.170.16.10">
    <property type="entry name" value="Hedgehog/Intein (Hint) domain"/>
    <property type="match status" value="1"/>
</dbReference>
<accession>A0A6C0LIX7</accession>
<dbReference type="PANTHER" id="PTHR43371:SF1">
    <property type="entry name" value="RIBONUCLEOSIDE-DIPHOSPHATE REDUCTASE"/>
    <property type="match status" value="1"/>
</dbReference>
<dbReference type="AlphaFoldDB" id="A0A6C0LIX7"/>
<dbReference type="GO" id="GO:0016539">
    <property type="term" value="P:intein-mediated protein splicing"/>
    <property type="evidence" value="ECO:0007669"/>
    <property type="project" value="InterPro"/>
</dbReference>
<dbReference type="PROSITE" id="PS50817">
    <property type="entry name" value="INTEIN_N_TER"/>
    <property type="match status" value="1"/>
</dbReference>
<dbReference type="PROSITE" id="PS50818">
    <property type="entry name" value="INTEIN_C_TER"/>
    <property type="match status" value="1"/>
</dbReference>
<dbReference type="InterPro" id="IPR036844">
    <property type="entry name" value="Hint_dom_sf"/>
</dbReference>
<dbReference type="GO" id="GO:0004748">
    <property type="term" value="F:ribonucleoside-diphosphate reductase activity, thioredoxin disulfide as acceptor"/>
    <property type="evidence" value="ECO:0007669"/>
    <property type="project" value="TreeGrafter"/>
</dbReference>
<dbReference type="Gene3D" id="3.90.1390.10">
    <property type="entry name" value="b-12 dependent (class ii) ribonucleotide reductase, chain A, domain 3"/>
    <property type="match status" value="2"/>
</dbReference>
<comment type="similarity">
    <text evidence="2">Belongs to the class II ribonucleoside-triphosphate reductase family.</text>
</comment>
<dbReference type="EMBL" id="MN740490">
    <property type="protein sequence ID" value="QHU29504.1"/>
    <property type="molecule type" value="Genomic_DNA"/>
</dbReference>
<dbReference type="Gene3D" id="3.20.70.20">
    <property type="match status" value="2"/>
</dbReference>
<dbReference type="GO" id="GO:0006260">
    <property type="term" value="P:DNA replication"/>
    <property type="evidence" value="ECO:0007669"/>
    <property type="project" value="UniProtKB-KW"/>
</dbReference>
<organism evidence="16">
    <name type="scientific">viral metagenome</name>
    <dbReference type="NCBI Taxonomy" id="1070528"/>
    <lineage>
        <taxon>unclassified sequences</taxon>
        <taxon>metagenomes</taxon>
        <taxon>organismal metagenomes</taxon>
    </lineage>
</organism>
<sequence>MKTIIKRDNTSSIFDINKIDKVLRIAFNNTNVNIDDVEMNKLLDYINKELDKKNTDNYKIEEIQDLVENALMIFKYYDTAKHYISYRNDKMKNRNNSSYLSKIPDDIITPWGMLGYITYKRTYARRLHEDDDKDETTEEFRDTILRILDGCQSQLHVNFTNNELKQAYKYLMSLKCSVAGRFLWQLGTSNISKLGIMSLQNCAFVKIDEPIRPFLWIFDVLMLGTGVGFNIQRENVDKLPPLLDKEIIITRLDTKDADFIVPDSREGWGSLFEKIFEAYFYKGKSFSYSTVLIRSAGTKIKGFGGIASGPEDLVKGIKNIQEILNKRRGTKLTGVDCLDIVNIIASIVVAGNVRRCLPKGAKVHTKNGLINIEDIIVGDEVLTTHGYKKVENKFVQGVQKVVSVTTNKGDFICTRNHKMAILDSKNGYSWVEAENLKINNKLILTKTAIEGTDNISMPSIEFTTRKDRLTVPKLTQKLSWFFGFLVTGANMVNKQTLKISARDYEQLKKISKIIKEFGDNISLTTTTDKANNIYTIEISSQNFINYINNYIKSNTISYFINETTLNNRISYISGVIDGMNNKFENGIVTINTLTEVYNNDLNNLVYSTGMECRKNKLSLVINDTQSLEILNNNINLDTTIKINEDIKTNNIKINQVDCSSTEVIDMKTLDSVETYDIEVDEVHEFFCNGYLTHNSALICLGDYDDIEYLNAKRWDLGNIPNWRCMSNNSVVCSDIKNLPEDFWEGYKGNGEPYGLINLELSRQIGRIKDGSKYPDPDVEGYNPCAEQSLANYETCCLSEIFLCNIENYEELKEIASILYRICKHSLLLKCHQEETEKIVHKNMRMGIGITGYLQSSAEQKSWLSDLYEYLREYDVNYSKKIGVGTSVKLTTVKPSGTLSLLSGVCSGAHPGIYQYFIRRIRIGSSNTQLINLAKKNNFRIEYQLNFDGTEDKKTQIIEFPCRYPEGTVLAKDMSAIDQLNVIKDLQTNWSDNSVSVTIYYRLHELEEIKEWLIKNFRTNIKTCSFLLHNEHGFKQAPFEEISKETYEEMIKKVIPITSGNINSQSDNELTSDCAGGACPVR</sequence>
<dbReference type="InterPro" id="IPR027434">
    <property type="entry name" value="Homing_endonucl"/>
</dbReference>
<evidence type="ECO:0000259" key="15">
    <source>
        <dbReference type="PROSITE" id="PS51161"/>
    </source>
</evidence>
<dbReference type="Pfam" id="PF17975">
    <property type="entry name" value="RNR_Alpha"/>
    <property type="match status" value="1"/>
</dbReference>
<dbReference type="SUPFAM" id="SSF55608">
    <property type="entry name" value="Homing endonucleases"/>
    <property type="match status" value="1"/>
</dbReference>
<name>A0A6C0LIX7_9ZZZZ</name>
<keyword evidence="8" id="KW-0067">ATP-binding</keyword>
<evidence type="ECO:0000256" key="6">
    <source>
        <dbReference type="ARBA" id="ARBA00022741"/>
    </source>
</evidence>
<protein>
    <recommendedName>
        <fullName evidence="3">ribonucleoside-triphosphate reductase (thioredoxin)</fullName>
        <ecNumber evidence="3">1.17.4.2</ecNumber>
    </recommendedName>
</protein>
<keyword evidence="4" id="KW-0846">Cobalamin</keyword>
<keyword evidence="10" id="KW-0560">Oxidoreductase</keyword>
<keyword evidence="11" id="KW-1015">Disulfide bond</keyword>
<dbReference type="SUPFAM" id="SSF51998">
    <property type="entry name" value="PFL-like glycyl radical enzymes"/>
    <property type="match status" value="2"/>
</dbReference>
<comment type="catalytic activity">
    <reaction evidence="14">
        <text>a 2'-deoxyribonucleoside 5'-triphosphate + [thioredoxin]-disulfide + H2O = a ribonucleoside 5'-triphosphate + [thioredoxin]-dithiol</text>
        <dbReference type="Rhea" id="RHEA:12701"/>
        <dbReference type="Rhea" id="RHEA-COMP:10698"/>
        <dbReference type="Rhea" id="RHEA-COMP:10700"/>
        <dbReference type="ChEBI" id="CHEBI:15377"/>
        <dbReference type="ChEBI" id="CHEBI:29950"/>
        <dbReference type="ChEBI" id="CHEBI:50058"/>
        <dbReference type="ChEBI" id="CHEBI:61557"/>
        <dbReference type="ChEBI" id="CHEBI:61560"/>
        <dbReference type="EC" id="1.17.4.2"/>
    </reaction>
</comment>
<dbReference type="InterPro" id="IPR003587">
    <property type="entry name" value="Hint_dom_N"/>
</dbReference>
<keyword evidence="7" id="KW-0068">Autocatalytic cleavage</keyword>
<dbReference type="InterPro" id="IPR006141">
    <property type="entry name" value="Intein_N"/>
</dbReference>
<dbReference type="SMART" id="SM00306">
    <property type="entry name" value="HintN"/>
    <property type="match status" value="1"/>
</dbReference>
<evidence type="ECO:0000256" key="7">
    <source>
        <dbReference type="ARBA" id="ARBA00022813"/>
    </source>
</evidence>
<evidence type="ECO:0000256" key="10">
    <source>
        <dbReference type="ARBA" id="ARBA00023002"/>
    </source>
</evidence>